<dbReference type="SUPFAM" id="SSF53474">
    <property type="entry name" value="alpha/beta-Hydrolases"/>
    <property type="match status" value="1"/>
</dbReference>
<dbReference type="Proteomes" id="UP000006671">
    <property type="component" value="Unassembled WGS sequence"/>
</dbReference>
<dbReference type="Gene3D" id="3.40.50.1820">
    <property type="entry name" value="alpha/beta hydrolase"/>
    <property type="match status" value="1"/>
</dbReference>
<dbReference type="InParanoid" id="D2W2D6"/>
<dbReference type="KEGG" id="ngr:NAEGRDRAFT_75551"/>
<dbReference type="OrthoDB" id="164921at2759"/>
<proteinExistence type="predicted"/>
<name>D2W2D6_NAEGR</name>
<protein>
    <submittedName>
        <fullName evidence="2">Predicted protein</fullName>
    </submittedName>
</protein>
<dbReference type="VEuPathDB" id="AmoebaDB:NAEGRDRAFT_75551"/>
<feature type="domain" description="AB hydrolase-1" evidence="1">
    <location>
        <begin position="24"/>
        <end position="135"/>
    </location>
</feature>
<dbReference type="RefSeq" id="XP_002669586.1">
    <property type="nucleotide sequence ID" value="XM_002669540.1"/>
</dbReference>
<sequence>MYCEGNLKSPYVALLDADIGIPSPYEYMKPLIRSLSKQNIRACVLERGGYGFSDTGPLPRDGNHTLNEIVSTIYESRMRTPFLYIAHSSASFTARALASEYPELLSGMILLHPSHEDQELILLKQVKNLTDNDIQLRKDTRDYIDDVIRYVNPIALPRLFKYFHFEFLLEYEDPYELYYMNGWKSYFDHILNLTNTSINRKVIFQNKYTGCVWSELKHFQSDTAESIKYLRFKSSINQNNNTTSSSSGNSGGNTAGNMIINNQSNSTLVNNDDDDDDDESYKKIPTIILTAKNLIDGNCESNHFTEGSNMCNNFNMWKEGRGQAIKKLHSDLASFYNAKWDLIESSYDLPIDVPDVIAKYAKNLFLKIIKN</sequence>
<evidence type="ECO:0000313" key="3">
    <source>
        <dbReference type="Proteomes" id="UP000006671"/>
    </source>
</evidence>
<gene>
    <name evidence="2" type="ORF">NAEGRDRAFT_75551</name>
</gene>
<reference evidence="2 3" key="1">
    <citation type="journal article" date="2010" name="Cell">
        <title>The genome of Naegleria gruberi illuminates early eukaryotic versatility.</title>
        <authorList>
            <person name="Fritz-Laylin L.K."/>
            <person name="Prochnik S.E."/>
            <person name="Ginger M.L."/>
            <person name="Dacks J.B."/>
            <person name="Carpenter M.L."/>
            <person name="Field M.C."/>
            <person name="Kuo A."/>
            <person name="Paredez A."/>
            <person name="Chapman J."/>
            <person name="Pham J."/>
            <person name="Shu S."/>
            <person name="Neupane R."/>
            <person name="Cipriano M."/>
            <person name="Mancuso J."/>
            <person name="Tu H."/>
            <person name="Salamov A."/>
            <person name="Lindquist E."/>
            <person name="Shapiro H."/>
            <person name="Lucas S."/>
            <person name="Grigoriev I.V."/>
            <person name="Cande W.Z."/>
            <person name="Fulton C."/>
            <person name="Rokhsar D.S."/>
            <person name="Dawson S.C."/>
        </authorList>
    </citation>
    <scope>NUCLEOTIDE SEQUENCE [LARGE SCALE GENOMIC DNA]</scope>
    <source>
        <strain evidence="2 3">NEG-M</strain>
    </source>
</reference>
<evidence type="ECO:0000313" key="2">
    <source>
        <dbReference type="EMBL" id="EFC36842.1"/>
    </source>
</evidence>
<keyword evidence="3" id="KW-1185">Reference proteome</keyword>
<dbReference type="InterPro" id="IPR000073">
    <property type="entry name" value="AB_hydrolase_1"/>
</dbReference>
<dbReference type="GeneID" id="8862949"/>
<dbReference type="AlphaFoldDB" id="D2W2D6"/>
<accession>D2W2D6</accession>
<organism evidence="3">
    <name type="scientific">Naegleria gruberi</name>
    <name type="common">Amoeba</name>
    <dbReference type="NCBI Taxonomy" id="5762"/>
    <lineage>
        <taxon>Eukaryota</taxon>
        <taxon>Discoba</taxon>
        <taxon>Heterolobosea</taxon>
        <taxon>Tetramitia</taxon>
        <taxon>Eutetramitia</taxon>
        <taxon>Vahlkampfiidae</taxon>
        <taxon>Naegleria</taxon>
    </lineage>
</organism>
<dbReference type="Pfam" id="PF00561">
    <property type="entry name" value="Abhydrolase_1"/>
    <property type="match status" value="1"/>
</dbReference>
<dbReference type="InterPro" id="IPR029058">
    <property type="entry name" value="AB_hydrolase_fold"/>
</dbReference>
<dbReference type="EMBL" id="GG738925">
    <property type="protein sequence ID" value="EFC36842.1"/>
    <property type="molecule type" value="Genomic_DNA"/>
</dbReference>
<evidence type="ECO:0000259" key="1">
    <source>
        <dbReference type="Pfam" id="PF00561"/>
    </source>
</evidence>